<dbReference type="GO" id="GO:0016020">
    <property type="term" value="C:membrane"/>
    <property type="evidence" value="ECO:0007669"/>
    <property type="project" value="UniProtKB-SubCell"/>
</dbReference>
<name>A0A0F9UC14_9ZZZZ</name>
<evidence type="ECO:0000313" key="6">
    <source>
        <dbReference type="EMBL" id="KKN51178.1"/>
    </source>
</evidence>
<feature type="transmembrane region" description="Helical" evidence="5">
    <location>
        <begin position="82"/>
        <end position="105"/>
    </location>
</feature>
<feature type="transmembrane region" description="Helical" evidence="5">
    <location>
        <begin position="251"/>
        <end position="269"/>
    </location>
</feature>
<keyword evidence="2 5" id="KW-0812">Transmembrane</keyword>
<evidence type="ECO:0000256" key="1">
    <source>
        <dbReference type="ARBA" id="ARBA00004141"/>
    </source>
</evidence>
<dbReference type="EMBL" id="LAZR01001075">
    <property type="protein sequence ID" value="KKN51178.1"/>
    <property type="molecule type" value="Genomic_DNA"/>
</dbReference>
<dbReference type="InterPro" id="IPR002781">
    <property type="entry name" value="TM_pro_TauE-like"/>
</dbReference>
<organism evidence="6">
    <name type="scientific">marine sediment metagenome</name>
    <dbReference type="NCBI Taxonomy" id="412755"/>
    <lineage>
        <taxon>unclassified sequences</taxon>
        <taxon>metagenomes</taxon>
        <taxon>ecological metagenomes</taxon>
    </lineage>
</organism>
<feature type="transmembrane region" description="Helical" evidence="5">
    <location>
        <begin position="111"/>
        <end position="138"/>
    </location>
</feature>
<keyword evidence="4 5" id="KW-0472">Membrane</keyword>
<proteinExistence type="predicted"/>
<evidence type="ECO:0008006" key="7">
    <source>
        <dbReference type="Google" id="ProtNLM"/>
    </source>
</evidence>
<evidence type="ECO:0000256" key="5">
    <source>
        <dbReference type="SAM" id="Phobius"/>
    </source>
</evidence>
<sequence>MKIRRLDLDDQSINPEHQALGIPPVEYQITHPSQHPLLRIASYLVFAILIGLILYLVYRLFLGGNIRSGAQIITDTLHDPMFWGALLVGLIAQIIDGALGMAYGITSSSFLLAVGASPAMASGATHLAEVFTSGVSGVSHLKMGNVNKKLFFSLLLPGIVGGLIGTYILNTIDGHALKPYISLYLLVMGLYVLSKAFRHIRARSDINTKKIAPLALFGGLMDTTGGGGWGPIVTTTLVGAGHDPRTTIGSVNFAEFFLTVTVATALFSILDQSVWIIVAGLVIGGLFAAPFAAYITRHLKTKTLLILVGSLISLISAFNLYTAFGHF</sequence>
<dbReference type="PANTHER" id="PTHR43701">
    <property type="entry name" value="MEMBRANE TRANSPORTER PROTEIN MJ0441-RELATED"/>
    <property type="match status" value="1"/>
</dbReference>
<dbReference type="InterPro" id="IPR051598">
    <property type="entry name" value="TSUP/Inactive_protease-like"/>
</dbReference>
<evidence type="ECO:0000256" key="2">
    <source>
        <dbReference type="ARBA" id="ARBA00022692"/>
    </source>
</evidence>
<feature type="transmembrane region" description="Helical" evidence="5">
    <location>
        <begin position="150"/>
        <end position="169"/>
    </location>
</feature>
<comment type="subcellular location">
    <subcellularLocation>
        <location evidence="1">Membrane</location>
        <topology evidence="1">Multi-pass membrane protein</topology>
    </subcellularLocation>
</comment>
<feature type="transmembrane region" description="Helical" evidence="5">
    <location>
        <begin position="181"/>
        <end position="200"/>
    </location>
</feature>
<dbReference type="AlphaFoldDB" id="A0A0F9UC14"/>
<evidence type="ECO:0000256" key="3">
    <source>
        <dbReference type="ARBA" id="ARBA00022989"/>
    </source>
</evidence>
<dbReference type="Pfam" id="PF01925">
    <property type="entry name" value="TauE"/>
    <property type="match status" value="1"/>
</dbReference>
<accession>A0A0F9UC14</accession>
<keyword evidence="3 5" id="KW-1133">Transmembrane helix</keyword>
<feature type="transmembrane region" description="Helical" evidence="5">
    <location>
        <begin position="303"/>
        <end position="324"/>
    </location>
</feature>
<feature type="transmembrane region" description="Helical" evidence="5">
    <location>
        <begin position="275"/>
        <end position="296"/>
    </location>
</feature>
<reference evidence="6" key="1">
    <citation type="journal article" date="2015" name="Nature">
        <title>Complex archaea that bridge the gap between prokaryotes and eukaryotes.</title>
        <authorList>
            <person name="Spang A."/>
            <person name="Saw J.H."/>
            <person name="Jorgensen S.L."/>
            <person name="Zaremba-Niedzwiedzka K."/>
            <person name="Martijn J."/>
            <person name="Lind A.E."/>
            <person name="van Eijk R."/>
            <person name="Schleper C."/>
            <person name="Guy L."/>
            <person name="Ettema T.J."/>
        </authorList>
    </citation>
    <scope>NUCLEOTIDE SEQUENCE</scope>
</reference>
<gene>
    <name evidence="6" type="ORF">LCGC14_0625180</name>
</gene>
<evidence type="ECO:0000256" key="4">
    <source>
        <dbReference type="ARBA" id="ARBA00023136"/>
    </source>
</evidence>
<protein>
    <recommendedName>
        <fullName evidence="7">Membrane transporter protein</fullName>
    </recommendedName>
</protein>
<dbReference type="PANTHER" id="PTHR43701:SF12">
    <property type="entry name" value="MEMBRANE TRANSPORTER PROTEIN YTNM-RELATED"/>
    <property type="match status" value="1"/>
</dbReference>
<feature type="transmembrane region" description="Helical" evidence="5">
    <location>
        <begin position="40"/>
        <end position="61"/>
    </location>
</feature>
<comment type="caution">
    <text evidence="6">The sequence shown here is derived from an EMBL/GenBank/DDBJ whole genome shotgun (WGS) entry which is preliminary data.</text>
</comment>